<accession>A0A6L2MD83</accession>
<organism evidence="1">
    <name type="scientific">Tanacetum cinerariifolium</name>
    <name type="common">Dalmatian daisy</name>
    <name type="synonym">Chrysanthemum cinerariifolium</name>
    <dbReference type="NCBI Taxonomy" id="118510"/>
    <lineage>
        <taxon>Eukaryota</taxon>
        <taxon>Viridiplantae</taxon>
        <taxon>Streptophyta</taxon>
        <taxon>Embryophyta</taxon>
        <taxon>Tracheophyta</taxon>
        <taxon>Spermatophyta</taxon>
        <taxon>Magnoliopsida</taxon>
        <taxon>eudicotyledons</taxon>
        <taxon>Gunneridae</taxon>
        <taxon>Pentapetalae</taxon>
        <taxon>asterids</taxon>
        <taxon>campanulids</taxon>
        <taxon>Asterales</taxon>
        <taxon>Asteraceae</taxon>
        <taxon>Asteroideae</taxon>
        <taxon>Anthemideae</taxon>
        <taxon>Anthemidinae</taxon>
        <taxon>Tanacetum</taxon>
    </lineage>
</organism>
<name>A0A6L2MD83_TANCI</name>
<protein>
    <submittedName>
        <fullName evidence="1">Reverse transcriptase domain-containing protein</fullName>
    </submittedName>
</protein>
<sequence length="214" mass="25035">MLEEYLEDHVLMLREKEQMITKLMKYLVVPCVMVFVAFKDNDVHTLFQMAKRYGYIDLFVAHKQQSSTPFKTRQKRRFLIAKKFIKVNKYKEVLRHTNKVVVTNYMRGFDNGKAIMIKDVEVVNNKRQVQPRPNVIVIREGGLMNVQADVGVLNNKQQVYPYGTIELSQPDGPNFKVNGHRLKHYFGEDIPKLVVPKGTCNLTHLERIEEIEKV</sequence>
<keyword evidence="1" id="KW-0695">RNA-directed DNA polymerase</keyword>
<dbReference type="AlphaFoldDB" id="A0A6L2MD83"/>
<gene>
    <name evidence="1" type="ORF">Tci_043944</name>
</gene>
<proteinExistence type="predicted"/>
<reference evidence="1" key="1">
    <citation type="journal article" date="2019" name="Sci. Rep.">
        <title>Draft genome of Tanacetum cinerariifolium, the natural source of mosquito coil.</title>
        <authorList>
            <person name="Yamashiro T."/>
            <person name="Shiraishi A."/>
            <person name="Satake H."/>
            <person name="Nakayama K."/>
        </authorList>
    </citation>
    <scope>NUCLEOTIDE SEQUENCE</scope>
</reference>
<keyword evidence="1" id="KW-0548">Nucleotidyltransferase</keyword>
<evidence type="ECO:0000313" key="1">
    <source>
        <dbReference type="EMBL" id="GEU71966.1"/>
    </source>
</evidence>
<comment type="caution">
    <text evidence="1">The sequence shown here is derived from an EMBL/GenBank/DDBJ whole genome shotgun (WGS) entry which is preliminary data.</text>
</comment>
<keyword evidence="1" id="KW-0808">Transferase</keyword>
<dbReference type="EMBL" id="BKCJ010006403">
    <property type="protein sequence ID" value="GEU71966.1"/>
    <property type="molecule type" value="Genomic_DNA"/>
</dbReference>
<dbReference type="GO" id="GO:0003964">
    <property type="term" value="F:RNA-directed DNA polymerase activity"/>
    <property type="evidence" value="ECO:0007669"/>
    <property type="project" value="UniProtKB-KW"/>
</dbReference>